<evidence type="ECO:0000313" key="2">
    <source>
        <dbReference type="Proteomes" id="UP000525078"/>
    </source>
</evidence>
<gene>
    <name evidence="1" type="ORF">F8388_004583</name>
</gene>
<proteinExistence type="predicted"/>
<dbReference type="Proteomes" id="UP000525078">
    <property type="component" value="Unassembled WGS sequence"/>
</dbReference>
<dbReference type="GO" id="GO:0009116">
    <property type="term" value="P:nucleoside metabolic process"/>
    <property type="evidence" value="ECO:0007669"/>
    <property type="project" value="InterPro"/>
</dbReference>
<organism evidence="1 2">
    <name type="scientific">Cannabis sativa</name>
    <name type="common">Hemp</name>
    <name type="synonym">Marijuana</name>
    <dbReference type="NCBI Taxonomy" id="3483"/>
    <lineage>
        <taxon>Eukaryota</taxon>
        <taxon>Viridiplantae</taxon>
        <taxon>Streptophyta</taxon>
        <taxon>Embryophyta</taxon>
        <taxon>Tracheophyta</taxon>
        <taxon>Spermatophyta</taxon>
        <taxon>Magnoliopsida</taxon>
        <taxon>eudicotyledons</taxon>
        <taxon>Gunneridae</taxon>
        <taxon>Pentapetalae</taxon>
        <taxon>rosids</taxon>
        <taxon>fabids</taxon>
        <taxon>Rosales</taxon>
        <taxon>Cannabaceae</taxon>
        <taxon>Cannabis</taxon>
    </lineage>
</organism>
<sequence>MKNAQNSMMRGMELKQCVNSTLCLEKKPKLVVGLRGSTSNIFVDNAAYRDFLFQTFQVSSSGMESFAMVMTSLSSGFAVLLVDKKEQINTIELFGMCQPYKISNSDFPNLEKRKR</sequence>
<dbReference type="PANTHER" id="PTHR21234:SF30">
    <property type="entry name" value="PHOSPHORYLASE SUPERFAMILY PROTEIN"/>
    <property type="match status" value="1"/>
</dbReference>
<dbReference type="GO" id="GO:0003824">
    <property type="term" value="F:catalytic activity"/>
    <property type="evidence" value="ECO:0007669"/>
    <property type="project" value="InterPro"/>
</dbReference>
<reference evidence="1 2" key="1">
    <citation type="journal article" date="2020" name="bioRxiv">
        <title>Sequence and annotation of 42 cannabis genomes reveals extensive copy number variation in cannabinoid synthesis and pathogen resistance genes.</title>
        <authorList>
            <person name="Mckernan K.J."/>
            <person name="Helbert Y."/>
            <person name="Kane L.T."/>
            <person name="Ebling H."/>
            <person name="Zhang L."/>
            <person name="Liu B."/>
            <person name="Eaton Z."/>
            <person name="Mclaughlin S."/>
            <person name="Kingan S."/>
            <person name="Baybayan P."/>
            <person name="Concepcion G."/>
            <person name="Jordan M."/>
            <person name="Riva A."/>
            <person name="Barbazuk W."/>
            <person name="Harkins T."/>
        </authorList>
    </citation>
    <scope>NUCLEOTIDE SEQUENCE [LARGE SCALE GENOMIC DNA]</scope>
    <source>
        <strain evidence="2">cv. Jamaican Lion 4</strain>
        <tissue evidence="1">Leaf</tissue>
    </source>
</reference>
<dbReference type="AlphaFoldDB" id="A0A7J6GPQ8"/>
<name>A0A7J6GPQ8_CANSA</name>
<accession>A0A7J6GPQ8</accession>
<comment type="caution">
    <text evidence="1">The sequence shown here is derived from an EMBL/GenBank/DDBJ whole genome shotgun (WGS) entry which is preliminary data.</text>
</comment>
<dbReference type="Gene3D" id="3.40.50.1580">
    <property type="entry name" value="Nucleoside phosphorylase domain"/>
    <property type="match status" value="1"/>
</dbReference>
<protein>
    <submittedName>
        <fullName evidence="1">Uncharacterized protein</fullName>
    </submittedName>
</protein>
<evidence type="ECO:0000313" key="1">
    <source>
        <dbReference type="EMBL" id="KAF4384350.1"/>
    </source>
</evidence>
<dbReference type="InterPro" id="IPR035994">
    <property type="entry name" value="Nucleoside_phosphorylase_sf"/>
</dbReference>
<dbReference type="PANTHER" id="PTHR21234">
    <property type="entry name" value="PURINE NUCLEOSIDE PHOSPHORYLASE"/>
    <property type="match status" value="1"/>
</dbReference>
<dbReference type="EMBL" id="JAATIP010000048">
    <property type="protein sequence ID" value="KAF4384350.1"/>
    <property type="molecule type" value="Genomic_DNA"/>
</dbReference>